<dbReference type="InterPro" id="IPR036237">
    <property type="entry name" value="Xyl_isomerase-like_sf"/>
</dbReference>
<dbReference type="InterPro" id="IPR013022">
    <property type="entry name" value="Xyl_isomerase-like_TIM-brl"/>
</dbReference>
<organism evidence="2 3">
    <name type="scientific">Puniceicoccus vermicola</name>
    <dbReference type="NCBI Taxonomy" id="388746"/>
    <lineage>
        <taxon>Bacteria</taxon>
        <taxon>Pseudomonadati</taxon>
        <taxon>Verrucomicrobiota</taxon>
        <taxon>Opitutia</taxon>
        <taxon>Puniceicoccales</taxon>
        <taxon>Puniceicoccaceae</taxon>
        <taxon>Puniceicoccus</taxon>
    </lineage>
</organism>
<proteinExistence type="predicted"/>
<evidence type="ECO:0000313" key="2">
    <source>
        <dbReference type="EMBL" id="MBC2603141.1"/>
    </source>
</evidence>
<evidence type="ECO:0000313" key="3">
    <source>
        <dbReference type="Proteomes" id="UP000525652"/>
    </source>
</evidence>
<name>A0A7X1E5G1_9BACT</name>
<feature type="domain" description="Xylose isomerase-like TIM barrel" evidence="1">
    <location>
        <begin position="28"/>
        <end position="254"/>
    </location>
</feature>
<dbReference type="Proteomes" id="UP000525652">
    <property type="component" value="Unassembled WGS sequence"/>
</dbReference>
<gene>
    <name evidence="2" type="ORF">H5P30_15260</name>
</gene>
<dbReference type="PANTHER" id="PTHR12110:SF41">
    <property type="entry name" value="INOSOSE DEHYDRATASE"/>
    <property type="match status" value="1"/>
</dbReference>
<dbReference type="EMBL" id="JACHVA010000118">
    <property type="protein sequence ID" value="MBC2603141.1"/>
    <property type="molecule type" value="Genomic_DNA"/>
</dbReference>
<dbReference type="InterPro" id="IPR050312">
    <property type="entry name" value="IolE/XylAMocC-like"/>
</dbReference>
<evidence type="ECO:0000259" key="1">
    <source>
        <dbReference type="Pfam" id="PF01261"/>
    </source>
</evidence>
<dbReference type="GO" id="GO:0016853">
    <property type="term" value="F:isomerase activity"/>
    <property type="evidence" value="ECO:0007669"/>
    <property type="project" value="UniProtKB-KW"/>
</dbReference>
<dbReference type="SUPFAM" id="SSF51658">
    <property type="entry name" value="Xylose isomerase-like"/>
    <property type="match status" value="1"/>
</dbReference>
<dbReference type="RefSeq" id="WP_185693781.1">
    <property type="nucleotide sequence ID" value="NZ_JACHVA010000118.1"/>
</dbReference>
<dbReference type="Pfam" id="PF01261">
    <property type="entry name" value="AP_endonuc_2"/>
    <property type="match status" value="1"/>
</dbReference>
<dbReference type="PANTHER" id="PTHR12110">
    <property type="entry name" value="HYDROXYPYRUVATE ISOMERASE"/>
    <property type="match status" value="1"/>
</dbReference>
<protein>
    <submittedName>
        <fullName evidence="2">Sugar phosphate isomerase/epimerase</fullName>
    </submittedName>
</protein>
<dbReference type="AlphaFoldDB" id="A0A7X1E5G1"/>
<keyword evidence="3" id="KW-1185">Reference proteome</keyword>
<reference evidence="2 3" key="1">
    <citation type="submission" date="2020-07" db="EMBL/GenBank/DDBJ databases">
        <authorList>
            <person name="Feng X."/>
        </authorList>
    </citation>
    <scope>NUCLEOTIDE SEQUENCE [LARGE SCALE GENOMIC DNA]</scope>
    <source>
        <strain evidence="2 3">JCM14086</strain>
    </source>
</reference>
<dbReference type="Gene3D" id="3.20.20.150">
    <property type="entry name" value="Divalent-metal-dependent TIM barrel enzymes"/>
    <property type="match status" value="1"/>
</dbReference>
<comment type="caution">
    <text evidence="2">The sequence shown here is derived from an EMBL/GenBank/DDBJ whole genome shotgun (WGS) entry which is preliminary data.</text>
</comment>
<accession>A0A7X1E5G1</accession>
<keyword evidence="2" id="KW-0413">Isomerase</keyword>
<sequence length="258" mass="28692">MKTSQIAIQFYTLRDFTNSVEDFAETCRKVAAIGYQAVQISGVDYSVVPTEKIKEICAENGLTICATHEPSDLVLDNPEQVVKNLSALGTKATAYPFPKDIDFGSEESVAGLIQKLNASGKVLADAGMVLTYHNHHHEFRKLDGRIILERIYAETDPEHLQGEIDTYWVQFGGGDPAGWCRCLKNRLPLLHLKDYRINDETQVEFSEIGQGNLNIPGIISAAEESGCEWFIVEQDSCPGDPFESIKISFDYLKTLAID</sequence>